<evidence type="ECO:0000256" key="8">
    <source>
        <dbReference type="SAM" id="Phobius"/>
    </source>
</evidence>
<evidence type="ECO:0000256" key="6">
    <source>
        <dbReference type="ARBA" id="ARBA00022989"/>
    </source>
</evidence>
<dbReference type="NCBIfam" id="TIGR01194">
    <property type="entry name" value="cyc_pep_trnsptr"/>
    <property type="match status" value="1"/>
</dbReference>
<gene>
    <name evidence="11" type="ORF">JY572_05050</name>
</gene>
<feature type="domain" description="ABC transporter" evidence="9">
    <location>
        <begin position="323"/>
        <end position="548"/>
    </location>
</feature>
<dbReference type="InterPro" id="IPR027417">
    <property type="entry name" value="P-loop_NTPase"/>
</dbReference>
<evidence type="ECO:0000313" key="11">
    <source>
        <dbReference type="EMBL" id="QSQ15444.1"/>
    </source>
</evidence>
<dbReference type="Gene3D" id="3.40.50.300">
    <property type="entry name" value="P-loop containing nucleotide triphosphate hydrolases"/>
    <property type="match status" value="1"/>
</dbReference>
<dbReference type="InterPro" id="IPR011527">
    <property type="entry name" value="ABC1_TM_dom"/>
</dbReference>
<dbReference type="CDD" id="cd03225">
    <property type="entry name" value="ABC_cobalt_CbiO_domain1"/>
    <property type="match status" value="1"/>
</dbReference>
<keyword evidence="3 8" id="KW-0812">Transmembrane</keyword>
<dbReference type="PROSITE" id="PS00211">
    <property type="entry name" value="ABC_TRANSPORTER_1"/>
    <property type="match status" value="1"/>
</dbReference>
<evidence type="ECO:0000256" key="1">
    <source>
        <dbReference type="ARBA" id="ARBA00004651"/>
    </source>
</evidence>
<dbReference type="SMART" id="SM00382">
    <property type="entry name" value="AAA"/>
    <property type="match status" value="1"/>
</dbReference>
<proteinExistence type="predicted"/>
<dbReference type="InterPro" id="IPR039421">
    <property type="entry name" value="Type_1_exporter"/>
</dbReference>
<comment type="subcellular location">
    <subcellularLocation>
        <location evidence="1">Cell membrane</location>
        <topology evidence="1">Multi-pass membrane protein</topology>
    </subcellularLocation>
</comment>
<feature type="transmembrane region" description="Helical" evidence="8">
    <location>
        <begin position="52"/>
        <end position="75"/>
    </location>
</feature>
<sequence length="550" mass="60581">MKLVLFLIQRAKGRFALATLFGLLGGAMSAALIAVISNALSGATPTGPGGMLTFAVLATLGLVTRFFSQVVLNSLHQGELQRLRLQLGRQILATPLRRLEEAGPHRLQSALSNDIQAMSSSMGLIPVIFIDLTVVLGCLGYMAWLSSSSFLGTVVFLLVGGLIYWIPQERGVSIVRQAHGQQSLLFKCFRGITDGIKELKLNQARRAAFIKESFEPTTSALHHAHVRASRYYAAATNWGTFIFLVFIGLMIYAAPHVLDVSAKELMGYTLTALYLQQPLTTLMRNVPVLSQGNIALEHLKKLTLSPPDTSAPLLQAPRSFERLEVAGITHTYFRDNDDSRFTLGPIHLELVPGEIVFIIGGNGSGKTTLAKLLTGLYTPEAGELRIDGRPVTDENREQYQQYFSAVFSDFHLFDSLLGLAPAERAQRLQGYLERLQLDKKVSINEAGVLSTTDLSLGQRKRLALLASWLEDRPIYLFDEWAADQDPAFKNVFYLELLQELKRAGKSVVVISHDNHYFHVADRIIQLDSGRLLEAPSASPKAEPLRATVAS</sequence>
<keyword evidence="12" id="KW-1185">Reference proteome</keyword>
<protein>
    <submittedName>
        <fullName evidence="11">Cyclic peptide export ABC transporter</fullName>
    </submittedName>
</protein>
<evidence type="ECO:0000256" key="4">
    <source>
        <dbReference type="ARBA" id="ARBA00022741"/>
    </source>
</evidence>
<dbReference type="PANTHER" id="PTHR24221">
    <property type="entry name" value="ATP-BINDING CASSETTE SUB-FAMILY B"/>
    <property type="match status" value="1"/>
</dbReference>
<keyword evidence="5" id="KW-0067">ATP-binding</keyword>
<dbReference type="SUPFAM" id="SSF90123">
    <property type="entry name" value="ABC transporter transmembrane region"/>
    <property type="match status" value="1"/>
</dbReference>
<organism evidence="11 12">
    <name type="scientific">Myxococcus landrumensis</name>
    <dbReference type="NCBI Taxonomy" id="2813577"/>
    <lineage>
        <taxon>Bacteria</taxon>
        <taxon>Pseudomonadati</taxon>
        <taxon>Myxococcota</taxon>
        <taxon>Myxococcia</taxon>
        <taxon>Myxococcales</taxon>
        <taxon>Cystobacterineae</taxon>
        <taxon>Myxococcaceae</taxon>
        <taxon>Myxococcus</taxon>
    </lineage>
</organism>
<feature type="domain" description="ABC transmembrane type-1" evidence="10">
    <location>
        <begin position="15"/>
        <end position="291"/>
    </location>
</feature>
<feature type="transmembrane region" description="Helical" evidence="8">
    <location>
        <begin position="231"/>
        <end position="254"/>
    </location>
</feature>
<dbReference type="Gene3D" id="1.20.1560.10">
    <property type="entry name" value="ABC transporter type 1, transmembrane domain"/>
    <property type="match status" value="1"/>
</dbReference>
<dbReference type="InterPro" id="IPR003593">
    <property type="entry name" value="AAA+_ATPase"/>
</dbReference>
<evidence type="ECO:0000256" key="5">
    <source>
        <dbReference type="ARBA" id="ARBA00022840"/>
    </source>
</evidence>
<feature type="transmembrane region" description="Helical" evidence="8">
    <location>
        <begin position="150"/>
        <end position="167"/>
    </location>
</feature>
<reference evidence="11 12" key="1">
    <citation type="submission" date="2021-02" db="EMBL/GenBank/DDBJ databases">
        <title>De Novo genome assembly of isolated myxobacteria.</title>
        <authorList>
            <person name="Stevens D.C."/>
        </authorList>
    </citation>
    <scope>NUCLEOTIDE SEQUENCE [LARGE SCALE GENOMIC DNA]</scope>
    <source>
        <strain evidence="11 12">SCHIC003</strain>
    </source>
</reference>
<evidence type="ECO:0000259" key="9">
    <source>
        <dbReference type="PROSITE" id="PS50893"/>
    </source>
</evidence>
<dbReference type="PROSITE" id="PS50929">
    <property type="entry name" value="ABC_TM1F"/>
    <property type="match status" value="1"/>
</dbReference>
<dbReference type="SUPFAM" id="SSF52540">
    <property type="entry name" value="P-loop containing nucleoside triphosphate hydrolases"/>
    <property type="match status" value="1"/>
</dbReference>
<dbReference type="InterPro" id="IPR005898">
    <property type="entry name" value="Cyc_pep_transpt_SyrD/YojI"/>
</dbReference>
<dbReference type="RefSeq" id="WP_206717147.1">
    <property type="nucleotide sequence ID" value="NZ_CP071091.1"/>
</dbReference>
<dbReference type="Pfam" id="PF00005">
    <property type="entry name" value="ABC_tran"/>
    <property type="match status" value="1"/>
</dbReference>
<keyword evidence="6 8" id="KW-1133">Transmembrane helix</keyword>
<evidence type="ECO:0000313" key="12">
    <source>
        <dbReference type="Proteomes" id="UP000663090"/>
    </source>
</evidence>
<accession>A0ABX7NAM6</accession>
<keyword evidence="7 8" id="KW-0472">Membrane</keyword>
<evidence type="ECO:0000256" key="7">
    <source>
        <dbReference type="ARBA" id="ARBA00023136"/>
    </source>
</evidence>
<feature type="transmembrane region" description="Helical" evidence="8">
    <location>
        <begin position="124"/>
        <end position="144"/>
    </location>
</feature>
<keyword evidence="2" id="KW-0813">Transport</keyword>
<dbReference type="PANTHER" id="PTHR24221:SF654">
    <property type="entry name" value="ATP-BINDING CASSETTE SUB-FAMILY B MEMBER 6"/>
    <property type="match status" value="1"/>
</dbReference>
<dbReference type="PROSITE" id="PS50893">
    <property type="entry name" value="ABC_TRANSPORTER_2"/>
    <property type="match status" value="1"/>
</dbReference>
<dbReference type="InterPro" id="IPR015856">
    <property type="entry name" value="ABC_transpr_CbiO/EcfA_su"/>
</dbReference>
<dbReference type="InterPro" id="IPR017871">
    <property type="entry name" value="ABC_transporter-like_CS"/>
</dbReference>
<evidence type="ECO:0000256" key="2">
    <source>
        <dbReference type="ARBA" id="ARBA00022448"/>
    </source>
</evidence>
<dbReference type="EMBL" id="CP071091">
    <property type="protein sequence ID" value="QSQ15444.1"/>
    <property type="molecule type" value="Genomic_DNA"/>
</dbReference>
<dbReference type="InterPro" id="IPR003439">
    <property type="entry name" value="ABC_transporter-like_ATP-bd"/>
</dbReference>
<evidence type="ECO:0000256" key="3">
    <source>
        <dbReference type="ARBA" id="ARBA00022692"/>
    </source>
</evidence>
<evidence type="ECO:0000259" key="10">
    <source>
        <dbReference type="PROSITE" id="PS50929"/>
    </source>
</evidence>
<dbReference type="Proteomes" id="UP000663090">
    <property type="component" value="Chromosome"/>
</dbReference>
<name>A0ABX7NAM6_9BACT</name>
<dbReference type="InterPro" id="IPR036640">
    <property type="entry name" value="ABC1_TM_sf"/>
</dbReference>
<keyword evidence="4" id="KW-0547">Nucleotide-binding</keyword>